<organism evidence="1 2">
    <name type="scientific">Thelephora ganbajun</name>
    <name type="common">Ganba fungus</name>
    <dbReference type="NCBI Taxonomy" id="370292"/>
    <lineage>
        <taxon>Eukaryota</taxon>
        <taxon>Fungi</taxon>
        <taxon>Dikarya</taxon>
        <taxon>Basidiomycota</taxon>
        <taxon>Agaricomycotina</taxon>
        <taxon>Agaricomycetes</taxon>
        <taxon>Thelephorales</taxon>
        <taxon>Thelephoraceae</taxon>
        <taxon>Thelephora</taxon>
    </lineage>
</organism>
<reference evidence="1" key="1">
    <citation type="submission" date="2019-10" db="EMBL/GenBank/DDBJ databases">
        <authorList>
            <consortium name="DOE Joint Genome Institute"/>
            <person name="Kuo A."/>
            <person name="Miyauchi S."/>
            <person name="Kiss E."/>
            <person name="Drula E."/>
            <person name="Kohler A."/>
            <person name="Sanchez-Garcia M."/>
            <person name="Andreopoulos B."/>
            <person name="Barry K.W."/>
            <person name="Bonito G."/>
            <person name="Buee M."/>
            <person name="Carver A."/>
            <person name="Chen C."/>
            <person name="Cichocki N."/>
            <person name="Clum A."/>
            <person name="Culley D."/>
            <person name="Crous P.W."/>
            <person name="Fauchery L."/>
            <person name="Girlanda M."/>
            <person name="Hayes R."/>
            <person name="Keri Z."/>
            <person name="Labutti K."/>
            <person name="Lipzen A."/>
            <person name="Lombard V."/>
            <person name="Magnuson J."/>
            <person name="Maillard F."/>
            <person name="Morin E."/>
            <person name="Murat C."/>
            <person name="Nolan M."/>
            <person name="Ohm R."/>
            <person name="Pangilinan J."/>
            <person name="Pereira M."/>
            <person name="Perotto S."/>
            <person name="Peter M."/>
            <person name="Riley R."/>
            <person name="Sitrit Y."/>
            <person name="Stielow B."/>
            <person name="Szollosi G."/>
            <person name="Zifcakova L."/>
            <person name="Stursova M."/>
            <person name="Spatafora J.W."/>
            <person name="Tedersoo L."/>
            <person name="Vaario L.-M."/>
            <person name="Yamada A."/>
            <person name="Yan M."/>
            <person name="Wang P."/>
            <person name="Xu J."/>
            <person name="Bruns T."/>
            <person name="Baldrian P."/>
            <person name="Vilgalys R."/>
            <person name="Henrissat B."/>
            <person name="Grigoriev I.V."/>
            <person name="Hibbett D."/>
            <person name="Nagy L.G."/>
            <person name="Martin F.M."/>
        </authorList>
    </citation>
    <scope>NUCLEOTIDE SEQUENCE</scope>
    <source>
        <strain evidence="1">P2</strain>
    </source>
</reference>
<dbReference type="EMBL" id="MU117961">
    <property type="protein sequence ID" value="KAF9654349.1"/>
    <property type="molecule type" value="Genomic_DNA"/>
</dbReference>
<protein>
    <submittedName>
        <fullName evidence="1">Uncharacterized protein</fullName>
    </submittedName>
</protein>
<reference evidence="1" key="2">
    <citation type="journal article" date="2020" name="Nat. Commun.">
        <title>Large-scale genome sequencing of mycorrhizal fungi provides insights into the early evolution of symbiotic traits.</title>
        <authorList>
            <person name="Miyauchi S."/>
            <person name="Kiss E."/>
            <person name="Kuo A."/>
            <person name="Drula E."/>
            <person name="Kohler A."/>
            <person name="Sanchez-Garcia M."/>
            <person name="Morin E."/>
            <person name="Andreopoulos B."/>
            <person name="Barry K.W."/>
            <person name="Bonito G."/>
            <person name="Buee M."/>
            <person name="Carver A."/>
            <person name="Chen C."/>
            <person name="Cichocki N."/>
            <person name="Clum A."/>
            <person name="Culley D."/>
            <person name="Crous P.W."/>
            <person name="Fauchery L."/>
            <person name="Girlanda M."/>
            <person name="Hayes R.D."/>
            <person name="Keri Z."/>
            <person name="LaButti K."/>
            <person name="Lipzen A."/>
            <person name="Lombard V."/>
            <person name="Magnuson J."/>
            <person name="Maillard F."/>
            <person name="Murat C."/>
            <person name="Nolan M."/>
            <person name="Ohm R.A."/>
            <person name="Pangilinan J."/>
            <person name="Pereira M.F."/>
            <person name="Perotto S."/>
            <person name="Peter M."/>
            <person name="Pfister S."/>
            <person name="Riley R."/>
            <person name="Sitrit Y."/>
            <person name="Stielow J.B."/>
            <person name="Szollosi G."/>
            <person name="Zifcakova L."/>
            <person name="Stursova M."/>
            <person name="Spatafora J.W."/>
            <person name="Tedersoo L."/>
            <person name="Vaario L.M."/>
            <person name="Yamada A."/>
            <person name="Yan M."/>
            <person name="Wang P."/>
            <person name="Xu J."/>
            <person name="Bruns T."/>
            <person name="Baldrian P."/>
            <person name="Vilgalys R."/>
            <person name="Dunand C."/>
            <person name="Henrissat B."/>
            <person name="Grigoriev I.V."/>
            <person name="Hibbett D."/>
            <person name="Nagy L.G."/>
            <person name="Martin F.M."/>
        </authorList>
    </citation>
    <scope>NUCLEOTIDE SEQUENCE</scope>
    <source>
        <strain evidence="1">P2</strain>
    </source>
</reference>
<evidence type="ECO:0000313" key="2">
    <source>
        <dbReference type="Proteomes" id="UP000886501"/>
    </source>
</evidence>
<keyword evidence="2" id="KW-1185">Reference proteome</keyword>
<sequence>MFFTPELLSRRDSGFGLLWLAATLGSKSSFKKLPRRSVLSADISQLCDLIAEPKEPLALRLSSNLMVGVARVYQVKHEIFLVDVTACFNSLRKTFQDLALTSNEATLQMNQPTLRPEVLNLPNDPARNMAFDFAATFVDWEDMGPDDEEYDPKAINKPQKKKRAVTEAMPPPSSEIGRPNLYTLPEDHSHIFSNSMDLSFSGDAGFVAPSSQVDAYGFDDNLFGGPGITVDGPDVADELARELGEGWGGDHITDGMGEDLLTQVINDPDMDLDLGGDLQHADPAVVGHPEPSVPSREGLLSDSDKENRVPLITVPLEGTQESSITASAPHITPMQEEIQPSPKPHKTRNKRKGEEKFLDERTELTSDELKEIRETYLQRQDVLRSEMEVKRREREATLLFDQLLWAVPHDITAPEIVEFWRENLRIRFDTRLGIQGVTEKDPEPPRKRRRTRASPHVGDQETLPQVDNVDPQMDVDIDYRSQREVESTRLRSSEEPGQARHASRPPSMAGSHLDFVARGMQEFTAESQKSSLFPWDNAGVSSSAGFDFGVGFGTPNISSGIGGRLMRRSRSASGREGSLVRSLAGSPVPFSFQNEGHLSDDFQFRVPEEGNSVTSLRPDMNLKNLERKSHDFLKYVKMLLQTLPGTDALSFDDVVPKAPKASSTETRRVAAAAFYHCLVLSTKDLVRLEQEEPYGRIEIMIK</sequence>
<name>A0ACB6ZXM7_THEGA</name>
<proteinExistence type="predicted"/>
<dbReference type="Proteomes" id="UP000886501">
    <property type="component" value="Unassembled WGS sequence"/>
</dbReference>
<evidence type="ECO:0000313" key="1">
    <source>
        <dbReference type="EMBL" id="KAF9654349.1"/>
    </source>
</evidence>
<comment type="caution">
    <text evidence="1">The sequence shown here is derived from an EMBL/GenBank/DDBJ whole genome shotgun (WGS) entry which is preliminary data.</text>
</comment>
<accession>A0ACB6ZXM7</accession>
<gene>
    <name evidence="1" type="ORF">BDM02DRAFT_3182155</name>
</gene>